<dbReference type="Gene3D" id="1.10.287.380">
    <property type="entry name" value="Valyl-tRNA synthetase, C-terminal domain"/>
    <property type="match status" value="1"/>
</dbReference>
<dbReference type="FunFam" id="3.40.50.300:FF:000011">
    <property type="entry name" value="Putative ABC transporter ATP-binding component"/>
    <property type="match status" value="1"/>
</dbReference>
<organism evidence="8 9">
    <name type="scientific">Abyssobacteria bacterium (strain SURF_5)</name>
    <dbReference type="NCBI Taxonomy" id="2093360"/>
    <lineage>
        <taxon>Bacteria</taxon>
        <taxon>Pseudomonadati</taxon>
        <taxon>Candidatus Hydrogenedentota</taxon>
        <taxon>Candidatus Abyssobacteria</taxon>
    </lineage>
</organism>
<dbReference type="Gene3D" id="3.40.50.300">
    <property type="entry name" value="P-loop containing nucleotide triphosphate hydrolases"/>
    <property type="match status" value="2"/>
</dbReference>
<dbReference type="PANTHER" id="PTHR42855">
    <property type="entry name" value="ABC TRANSPORTER ATP-BINDING SUBUNIT"/>
    <property type="match status" value="1"/>
</dbReference>
<feature type="domain" description="ABC transporter" evidence="7">
    <location>
        <begin position="325"/>
        <end position="539"/>
    </location>
</feature>
<gene>
    <name evidence="8" type="ORF">C4520_00455</name>
</gene>
<dbReference type="PROSITE" id="PS50893">
    <property type="entry name" value="ABC_TRANSPORTER_2"/>
    <property type="match status" value="2"/>
</dbReference>
<dbReference type="InterPro" id="IPR051309">
    <property type="entry name" value="ABCF_ATPase"/>
</dbReference>
<evidence type="ECO:0000259" key="7">
    <source>
        <dbReference type="PROSITE" id="PS50893"/>
    </source>
</evidence>
<dbReference type="GO" id="GO:0003677">
    <property type="term" value="F:DNA binding"/>
    <property type="evidence" value="ECO:0007669"/>
    <property type="project" value="InterPro"/>
</dbReference>
<dbReference type="CDD" id="cd03221">
    <property type="entry name" value="ABCF_EF-3"/>
    <property type="match status" value="2"/>
</dbReference>
<keyword evidence="2" id="KW-0547">Nucleotide-binding</keyword>
<dbReference type="EMBL" id="QZKU01000005">
    <property type="protein sequence ID" value="RJP26635.1"/>
    <property type="molecule type" value="Genomic_DNA"/>
</dbReference>
<dbReference type="InterPro" id="IPR027417">
    <property type="entry name" value="P-loop_NTPase"/>
</dbReference>
<dbReference type="GO" id="GO:0016887">
    <property type="term" value="F:ATP hydrolysis activity"/>
    <property type="evidence" value="ECO:0007669"/>
    <property type="project" value="InterPro"/>
</dbReference>
<dbReference type="AlphaFoldDB" id="A0A3A4P719"/>
<dbReference type="SUPFAM" id="SSF52540">
    <property type="entry name" value="P-loop containing nucleoside triphosphate hydrolases"/>
    <property type="match status" value="2"/>
</dbReference>
<evidence type="ECO:0000256" key="4">
    <source>
        <dbReference type="ARBA" id="ARBA00061551"/>
    </source>
</evidence>
<dbReference type="InterPro" id="IPR037118">
    <property type="entry name" value="Val-tRNA_synth_C_sf"/>
</dbReference>
<comment type="caution">
    <text evidence="8">The sequence shown here is derived from an EMBL/GenBank/DDBJ whole genome shotgun (WGS) entry which is preliminary data.</text>
</comment>
<dbReference type="Pfam" id="PF00005">
    <property type="entry name" value="ABC_tran"/>
    <property type="match status" value="2"/>
</dbReference>
<evidence type="ECO:0000256" key="5">
    <source>
        <dbReference type="ARBA" id="ARBA00074044"/>
    </source>
</evidence>
<evidence type="ECO:0000256" key="2">
    <source>
        <dbReference type="ARBA" id="ARBA00022741"/>
    </source>
</evidence>
<evidence type="ECO:0000256" key="1">
    <source>
        <dbReference type="ARBA" id="ARBA00022737"/>
    </source>
</evidence>
<dbReference type="GO" id="GO:0005524">
    <property type="term" value="F:ATP binding"/>
    <property type="evidence" value="ECO:0007669"/>
    <property type="project" value="UniProtKB-KW"/>
</dbReference>
<dbReference type="Pfam" id="PF12848">
    <property type="entry name" value="ABC_tran_Xtn"/>
    <property type="match status" value="1"/>
</dbReference>
<dbReference type="FunFam" id="3.40.50.300:FF:000070">
    <property type="entry name" value="Putative ABC transporter ATP-binding component"/>
    <property type="match status" value="1"/>
</dbReference>
<keyword evidence="3 8" id="KW-0067">ATP-binding</keyword>
<name>A0A3A4P719_ABYX5</name>
<sequence length="664" mass="75338">MLSVVNISKVYGEQVLFSGVNFNVGARDRIAVIGPNGSGKTTLFEILAGNVVPDSGSLAMRKDVTIGYARQEITPFAHERLLPHVAHASTRIAGLEHRIHVLQEALTENSDDEDTEELLRELGELQHKYEFAGGYHVEHEAEEVLTGLGFREMDFLRPLSEFSGGTLMRVTLAKLLVLNPDMLLLDEPTNHLDLESCIWFEEYLKSYQGAVMVTSHDRAFLNRVAHKIISIERDDVIFYRGTYDDFIVAREQDLATREATARRQEIKIRKEMRFIEKFRYKASKAAQVQSRIKALAKIERIEVPRATRKIHFNFPDPERSGDEVISLNQIAKSYDGNVVYRDLNLKLRRNDRVALVGPNGAGKTTLLKILAGVLPFDSGERKLGANVSTAYYAQYQLELLNPENTVLEELRRVAPGESEQNLRGLLGAFLFSGDSVLKKVEVLSGGEKSRLSLAKMLVCPANFLLMDEPTNHLDIASREMLSDALDAYHGTLCFITHDRTLIREVANKIIEIRNGVASVYAGNYDEFLAWKDRAAILEEEKSLPIPGTSDAISQRELQRRRKAAEGDLRNDYYRVSSPLKKRIEEIEAELGKLEAEFKELEEYFAHPEGYGDADELKAATRRHGELKKMIPELTDEWERLSLEAELKRQEFEEAKKKLEAEYER</sequence>
<dbReference type="PROSITE" id="PS00211">
    <property type="entry name" value="ABC_TRANSPORTER_1"/>
    <property type="match status" value="1"/>
</dbReference>
<dbReference type="Proteomes" id="UP000265882">
    <property type="component" value="Unassembled WGS sequence"/>
</dbReference>
<proteinExistence type="inferred from homology"/>
<dbReference type="PANTHER" id="PTHR42855:SF2">
    <property type="entry name" value="DRUG RESISTANCE ABC TRANSPORTER,ATP-BINDING PROTEIN"/>
    <property type="match status" value="1"/>
</dbReference>
<dbReference type="InterPro" id="IPR003593">
    <property type="entry name" value="AAA+_ATPase"/>
</dbReference>
<dbReference type="InterPro" id="IPR032524">
    <property type="entry name" value="ABC_tran_C"/>
</dbReference>
<evidence type="ECO:0000256" key="3">
    <source>
        <dbReference type="ARBA" id="ARBA00022840"/>
    </source>
</evidence>
<protein>
    <recommendedName>
        <fullName evidence="5">Probable ATP-binding protein YbiT</fullName>
    </recommendedName>
</protein>
<evidence type="ECO:0000256" key="6">
    <source>
        <dbReference type="SAM" id="Coils"/>
    </source>
</evidence>
<dbReference type="Pfam" id="PF16326">
    <property type="entry name" value="ABC_tran_CTD"/>
    <property type="match status" value="1"/>
</dbReference>
<dbReference type="InterPro" id="IPR017871">
    <property type="entry name" value="ABC_transporter-like_CS"/>
</dbReference>
<dbReference type="InterPro" id="IPR032781">
    <property type="entry name" value="ABC_tran_Xtn"/>
</dbReference>
<feature type="coiled-coil region" evidence="6">
    <location>
        <begin position="576"/>
        <end position="603"/>
    </location>
</feature>
<evidence type="ECO:0000313" key="9">
    <source>
        <dbReference type="Proteomes" id="UP000265882"/>
    </source>
</evidence>
<evidence type="ECO:0000313" key="8">
    <source>
        <dbReference type="EMBL" id="RJP26635.1"/>
    </source>
</evidence>
<feature type="domain" description="ABC transporter" evidence="7">
    <location>
        <begin position="2"/>
        <end position="259"/>
    </location>
</feature>
<reference evidence="8 9" key="1">
    <citation type="journal article" date="2017" name="ISME J.">
        <title>Energy and carbon metabolisms in a deep terrestrial subsurface fluid microbial community.</title>
        <authorList>
            <person name="Momper L."/>
            <person name="Jungbluth S.P."/>
            <person name="Lee M.D."/>
            <person name="Amend J.P."/>
        </authorList>
    </citation>
    <scope>NUCLEOTIDE SEQUENCE [LARGE SCALE GENOMIC DNA]</scope>
    <source>
        <strain evidence="8">SURF_5</strain>
    </source>
</reference>
<comment type="similarity">
    <text evidence="4">Belongs to the ABC transporter superfamily. ABCF family. YbiT subfamily.</text>
</comment>
<keyword evidence="1" id="KW-0677">Repeat</keyword>
<accession>A0A3A4P719</accession>
<dbReference type="InterPro" id="IPR003439">
    <property type="entry name" value="ABC_transporter-like_ATP-bd"/>
</dbReference>
<keyword evidence="6" id="KW-0175">Coiled coil</keyword>
<dbReference type="SMART" id="SM00382">
    <property type="entry name" value="AAA"/>
    <property type="match status" value="2"/>
</dbReference>